<dbReference type="CDD" id="cd10144">
    <property type="entry name" value="Peptidase_S74_CIMCD"/>
    <property type="match status" value="1"/>
</dbReference>
<reference evidence="2 3" key="1">
    <citation type="journal article" date="2015" name="G3 (Bethesda)">
        <title>Insights into Ongoing Evolution of the Hexachlorocyclohexane Catabolic Pathway from Comparative Genomics of Ten Sphingomonadaceae Strains.</title>
        <authorList>
            <person name="Pearce S.L."/>
            <person name="Oakeshott J.G."/>
            <person name="Pandey G."/>
        </authorList>
    </citation>
    <scope>NUCLEOTIDE SEQUENCE [LARGE SCALE GENOMIC DNA]</scope>
    <source>
        <strain evidence="2 3">LL01</strain>
    </source>
</reference>
<evidence type="ECO:0000259" key="1">
    <source>
        <dbReference type="PROSITE" id="PS51688"/>
    </source>
</evidence>
<evidence type="ECO:0000313" key="3">
    <source>
        <dbReference type="Proteomes" id="UP000052232"/>
    </source>
</evidence>
<proteinExistence type="predicted"/>
<comment type="caution">
    <text evidence="2">The sequence shown here is derived from an EMBL/GenBank/DDBJ whole genome shotgun (WGS) entry which is preliminary data.</text>
</comment>
<dbReference type="Pfam" id="PF13884">
    <property type="entry name" value="Peptidase_S74"/>
    <property type="match status" value="1"/>
</dbReference>
<sequence length="484" mass="49705">MAITELEMADLVRETCHAGGAGPLALGGPLPGYRGFAAATGPGATFPYVIQGVADPGQWEAGTGGIDDEGRLVRAPQASSAGGGAVDFVVGEKHVGLALHAGWVAQVNDHGHGLDEIAGLDTALAGKQAASDELSAIAALATSGFGRGLLTQADGAAVRSYVGALGGSGEAQISAGTLTVNASGAAFTPIASETITAYRNEGTAIMAVRGDGIGASMRAYAHGASSASMRLYRALGSQASPANLESGAVIGDVASFAYIGGAFEEVTRMRATLISASPGASNKQVMFSWHATRDGTSGGPASLMRLQYGMVDFAGHVAPLTDNIYALGGATTRWSQVYAASGTINTSDARTKCDVGTVDDALIDAWGAVGWRRYRFVEAVAEKGDAARWHLGLAAQQVRDVIDARLGEGAAIRWGLLCHDRWDAEPELRSEDGAIVRAARDAGERWGLRYDECFALEALWQRRAIAALAARLDALETGGGDAGG</sequence>
<dbReference type="EMBL" id="JACT01000001">
    <property type="protein sequence ID" value="KMS57623.1"/>
    <property type="molecule type" value="Genomic_DNA"/>
</dbReference>
<dbReference type="InterPro" id="IPR036388">
    <property type="entry name" value="WH-like_DNA-bd_sf"/>
</dbReference>
<feature type="domain" description="Peptidase S74" evidence="1">
    <location>
        <begin position="347"/>
        <end position="479"/>
    </location>
</feature>
<dbReference type="InterPro" id="IPR044914">
    <property type="entry name" value="Endosialidase_C_dom_sf"/>
</dbReference>
<dbReference type="AlphaFoldDB" id="A0A0J7Y2G2"/>
<dbReference type="Proteomes" id="UP000052232">
    <property type="component" value="Unassembled WGS sequence"/>
</dbReference>
<dbReference type="PATRIC" id="fig|1420583.3.peg.1058"/>
<accession>A0A0J7Y2G2</accession>
<dbReference type="PROSITE" id="PS51688">
    <property type="entry name" value="ICA"/>
    <property type="match status" value="1"/>
</dbReference>
<name>A0A0J7Y2G2_9SPHN</name>
<keyword evidence="3" id="KW-1185">Reference proteome</keyword>
<dbReference type="Gene3D" id="1.10.10.10">
    <property type="entry name" value="Winged helix-like DNA-binding domain superfamily/Winged helix DNA-binding domain"/>
    <property type="match status" value="1"/>
</dbReference>
<dbReference type="Gene3D" id="4.10.1090.10">
    <property type="entry name" value="Endosialidase, domain 4"/>
    <property type="match status" value="1"/>
</dbReference>
<dbReference type="InterPro" id="IPR030392">
    <property type="entry name" value="S74_ICA"/>
</dbReference>
<gene>
    <name evidence="2" type="ORF">V473_05260</name>
</gene>
<dbReference type="STRING" id="1420583.V473_05260"/>
<evidence type="ECO:0000313" key="2">
    <source>
        <dbReference type="EMBL" id="KMS57623.1"/>
    </source>
</evidence>
<protein>
    <submittedName>
        <fullName evidence="2">Peptidase S74</fullName>
    </submittedName>
</protein>
<organism evidence="2 3">
    <name type="scientific">Sphingobium cupriresistens LL01</name>
    <dbReference type="NCBI Taxonomy" id="1420583"/>
    <lineage>
        <taxon>Bacteria</taxon>
        <taxon>Pseudomonadati</taxon>
        <taxon>Pseudomonadota</taxon>
        <taxon>Alphaproteobacteria</taxon>
        <taxon>Sphingomonadales</taxon>
        <taxon>Sphingomonadaceae</taxon>
        <taxon>Sphingobium</taxon>
    </lineage>
</organism>
<dbReference type="RefSeq" id="WP_066601192.1">
    <property type="nucleotide sequence ID" value="NZ_KQ130434.1"/>
</dbReference>